<evidence type="ECO:0000256" key="2">
    <source>
        <dbReference type="ARBA" id="ARBA00022448"/>
    </source>
</evidence>
<evidence type="ECO:0000256" key="4">
    <source>
        <dbReference type="ARBA" id="ARBA00023065"/>
    </source>
</evidence>
<evidence type="ECO:0000313" key="8">
    <source>
        <dbReference type="EMBL" id="KAK2091982.1"/>
    </source>
</evidence>
<sequence>MAKYPAKQPLVSVVDTIAKQLAQIEMDLKSRTAAYSTLKTNLENLEKKSMCVSASLRVWLGRVLAGT</sequence>
<evidence type="ECO:0000256" key="1">
    <source>
        <dbReference type="ARBA" id="ARBA00006138"/>
    </source>
</evidence>
<dbReference type="Proteomes" id="UP001266305">
    <property type="component" value="Unassembled WGS sequence"/>
</dbReference>
<comment type="similarity">
    <text evidence="1 7">Belongs to the V-ATPase C subunit family.</text>
</comment>
<evidence type="ECO:0000256" key="5">
    <source>
        <dbReference type="ARBA" id="ARBA00046006"/>
    </source>
</evidence>
<evidence type="ECO:0000256" key="6">
    <source>
        <dbReference type="ARBA" id="ARBA00046696"/>
    </source>
</evidence>
<keyword evidence="9" id="KW-1185">Reference proteome</keyword>
<comment type="function">
    <text evidence="5 7">Subunit of the V1 complex of vacuolar(H+)-ATPase (V-ATPase), a multisubunit enzyme composed of a peripheral complex (V1) that hydrolyzes ATP and a membrane integral complex (V0) that translocates protons. V-ATPase is responsible for acidifying and maintaining the pH of intracellular compartments and in some cell types, is targeted to the plasma membrane, where it is responsible for acidifying the extracellular environment. Subunit C is necessary for the assembly of the catalytic sector of the enzyme and is likely to have a specific function in its catalytic activity.</text>
</comment>
<proteinExistence type="inferred from homology"/>
<comment type="subunit">
    <text evidence="6">V-ATPase is a heteromultimeric enzyme made up of two complexes: the ATP-hydrolytic V1 complex and the proton translocation V0 complex. The V1 complex consists of three catalytic AB heterodimers that form a heterohexamer, three peripheral stalks each consisting of EG heterodimers, one central rotor including subunits D and F, and the regulatory subunits C and H. The proton translocation complex V0 consists of the proton transport subunit a, a ring of proteolipid subunits c9c'', rotary subunit d, subunits e and f, and the accessory subunits ATP6AP1/Ac45 and ATP6AP2/PRR.</text>
</comment>
<dbReference type="PANTHER" id="PTHR10137:SF4">
    <property type="entry name" value="V-TYPE PROTON ATPASE SUBUNIT C 2"/>
    <property type="match status" value="1"/>
</dbReference>
<gene>
    <name evidence="8" type="ORF">P7K49_028510</name>
</gene>
<evidence type="ECO:0000313" key="9">
    <source>
        <dbReference type="Proteomes" id="UP001266305"/>
    </source>
</evidence>
<accession>A0ABQ9U4J1</accession>
<dbReference type="Pfam" id="PF03223">
    <property type="entry name" value="V-ATPase_C"/>
    <property type="match status" value="1"/>
</dbReference>
<organism evidence="8 9">
    <name type="scientific">Saguinus oedipus</name>
    <name type="common">Cotton-top tamarin</name>
    <name type="synonym">Oedipomidas oedipus</name>
    <dbReference type="NCBI Taxonomy" id="9490"/>
    <lineage>
        <taxon>Eukaryota</taxon>
        <taxon>Metazoa</taxon>
        <taxon>Chordata</taxon>
        <taxon>Craniata</taxon>
        <taxon>Vertebrata</taxon>
        <taxon>Euteleostomi</taxon>
        <taxon>Mammalia</taxon>
        <taxon>Eutheria</taxon>
        <taxon>Euarchontoglires</taxon>
        <taxon>Primates</taxon>
        <taxon>Haplorrhini</taxon>
        <taxon>Platyrrhini</taxon>
        <taxon>Cebidae</taxon>
        <taxon>Callitrichinae</taxon>
        <taxon>Saguinus</taxon>
    </lineage>
</organism>
<comment type="subunit">
    <text evidence="7">V-ATPase is a heteromultimeric enzyme made up of two complexes: the ATP-hydrolytic V1 complex and the proton translocation V0 complex. The V1 complex consists of three catalytic AB heterodimers that form a heterohexamer, three peripheral stalks each consisting of EG heterodimers, one central rotor including subunits D and F, and the regulatory subunits C and H. The proton translocation complex V0 consists of the proton transport subunit a, a ring of proteolipid subunits c9c'', rotary subunit d, subunits e and f, and two accessory subunits.</text>
</comment>
<dbReference type="InterPro" id="IPR004907">
    <property type="entry name" value="ATPase_V1-cplx_csu"/>
</dbReference>
<dbReference type="InterPro" id="IPR036132">
    <property type="entry name" value="Vac_ATP_synth_c_sf"/>
</dbReference>
<reference evidence="8 9" key="1">
    <citation type="submission" date="2023-05" db="EMBL/GenBank/DDBJ databases">
        <title>B98-5 Cell Line De Novo Hybrid Assembly: An Optical Mapping Approach.</title>
        <authorList>
            <person name="Kananen K."/>
            <person name="Auerbach J.A."/>
            <person name="Kautto E."/>
            <person name="Blachly J.S."/>
        </authorList>
    </citation>
    <scope>NUCLEOTIDE SEQUENCE [LARGE SCALE GENOMIC DNA]</scope>
    <source>
        <strain evidence="8">B95-8</strain>
        <tissue evidence="8">Cell line</tissue>
    </source>
</reference>
<dbReference type="EMBL" id="JASSZA010000015">
    <property type="protein sequence ID" value="KAK2091982.1"/>
    <property type="molecule type" value="Genomic_DNA"/>
</dbReference>
<dbReference type="SUPFAM" id="SSF118203">
    <property type="entry name" value="Vacuolar ATP synthase subunit C"/>
    <property type="match status" value="1"/>
</dbReference>
<evidence type="ECO:0000256" key="7">
    <source>
        <dbReference type="RuleBase" id="RU364010"/>
    </source>
</evidence>
<evidence type="ECO:0000256" key="3">
    <source>
        <dbReference type="ARBA" id="ARBA00022781"/>
    </source>
</evidence>
<keyword evidence="2 7" id="KW-0813">Transport</keyword>
<keyword evidence="4 7" id="KW-0406">Ion transport</keyword>
<keyword evidence="3 7" id="KW-0375">Hydrogen ion transport</keyword>
<dbReference type="PANTHER" id="PTHR10137">
    <property type="entry name" value="V-TYPE PROTON ATPASE SUBUNIT C"/>
    <property type="match status" value="1"/>
</dbReference>
<protein>
    <recommendedName>
        <fullName evidence="7">V-type proton ATPase subunit C</fullName>
    </recommendedName>
</protein>
<dbReference type="Gene3D" id="1.20.1460.10">
    <property type="entry name" value="subunit c (vma5p) of the yeast v-atpase, domain 2"/>
    <property type="match status" value="1"/>
</dbReference>
<comment type="caution">
    <text evidence="8">The sequence shown here is derived from an EMBL/GenBank/DDBJ whole genome shotgun (WGS) entry which is preliminary data.</text>
</comment>
<name>A0ABQ9U4J1_SAGOE</name>